<evidence type="ECO:0000313" key="8">
    <source>
        <dbReference type="EMBL" id="KOY79767.1"/>
    </source>
</evidence>
<name>A0A0M9DFX2_9LACO</name>
<evidence type="ECO:0000256" key="6">
    <source>
        <dbReference type="PIRSR" id="PIRSR000097-3"/>
    </source>
</evidence>
<evidence type="ECO:0000256" key="3">
    <source>
        <dbReference type="ARBA" id="ARBA00023002"/>
    </source>
</evidence>
<dbReference type="Pfam" id="PF00248">
    <property type="entry name" value="Aldo_ket_red"/>
    <property type="match status" value="1"/>
</dbReference>
<evidence type="ECO:0000256" key="5">
    <source>
        <dbReference type="PIRSR" id="PIRSR000097-2"/>
    </source>
</evidence>
<gene>
    <name evidence="8" type="ORF">RZ72_06640</name>
</gene>
<dbReference type="InterPro" id="IPR018170">
    <property type="entry name" value="Aldo/ket_reductase_CS"/>
</dbReference>
<dbReference type="PANTHER" id="PTHR43827:SF3">
    <property type="entry name" value="NADP-DEPENDENT OXIDOREDUCTASE DOMAIN-CONTAINING PROTEIN"/>
    <property type="match status" value="1"/>
</dbReference>
<evidence type="ECO:0000256" key="2">
    <source>
        <dbReference type="ARBA" id="ARBA00022857"/>
    </source>
</evidence>
<dbReference type="FunFam" id="3.20.20.100:FF:000015">
    <property type="entry name" value="Oxidoreductase, aldo/keto reductase family"/>
    <property type="match status" value="1"/>
</dbReference>
<dbReference type="Gene3D" id="3.20.20.100">
    <property type="entry name" value="NADP-dependent oxidoreductase domain"/>
    <property type="match status" value="1"/>
</dbReference>
<dbReference type="PROSITE" id="PS00062">
    <property type="entry name" value="ALDOKETO_REDUCTASE_2"/>
    <property type="match status" value="1"/>
</dbReference>
<evidence type="ECO:0000259" key="7">
    <source>
        <dbReference type="Pfam" id="PF00248"/>
    </source>
</evidence>
<comment type="caution">
    <text evidence="8">The sequence shown here is derived from an EMBL/GenBank/DDBJ whole genome shotgun (WGS) entry which is preliminary data.</text>
</comment>
<accession>A0A0M9DFX2</accession>
<sequence length="285" mass="32658">MENRTLHNNLPIPSIGFGVFQIENDGKTKEAVFNAIKAGYRLIDTAAAYRNEEEVGAAIKEAIKEGIVTREELFVTSKLWVSDVNEKRAGLAIKESLQRLGLDYLDLMLIHQPYNDVFGAWRVMQDAYKQGLVKSIGVSNFYVDQLTNLAEFNEIKPMVEQIEVNPFCQNSEKVKYLQEYGIQVEAWAPFAEGKHDLFKNKLLQSIADSNNKSIAQVVLRWLYQRDIVPLPKSVTSSRMEENLSIFDFSLTEEEMESIKSLDRKESQFVDQRAPETIISMSKWTY</sequence>
<dbReference type="InterPro" id="IPR036812">
    <property type="entry name" value="NAD(P)_OxRdtase_dom_sf"/>
</dbReference>
<feature type="active site" description="Proton donor" evidence="4">
    <location>
        <position position="49"/>
    </location>
</feature>
<proteinExistence type="inferred from homology"/>
<dbReference type="PROSITE" id="PS00063">
    <property type="entry name" value="ALDOKETO_REDUCTASE_3"/>
    <property type="match status" value="1"/>
</dbReference>
<reference evidence="8 9" key="1">
    <citation type="journal article" date="2015" name="Genome Biol. Evol.">
        <title>Functionally Structured Genomes in Lactobacillus kunkeei Colonizing the Honey Crop and Food Products of Honeybees and Stingless Bees.</title>
        <authorList>
            <person name="Tamarit D."/>
            <person name="Ellegaard K.M."/>
            <person name="Wikander J."/>
            <person name="Olofsson T."/>
            <person name="Vasquez A."/>
            <person name="Andersson S.G."/>
        </authorList>
    </citation>
    <scope>NUCLEOTIDE SEQUENCE [LARGE SCALE GENOMIC DNA]</scope>
    <source>
        <strain evidence="8 9">LAla</strain>
    </source>
</reference>
<feature type="domain" description="NADP-dependent oxidoreductase" evidence="7">
    <location>
        <begin position="15"/>
        <end position="262"/>
    </location>
</feature>
<organism evidence="8 9">
    <name type="scientific">Apilactobacillus kunkeei</name>
    <dbReference type="NCBI Taxonomy" id="148814"/>
    <lineage>
        <taxon>Bacteria</taxon>
        <taxon>Bacillati</taxon>
        <taxon>Bacillota</taxon>
        <taxon>Bacilli</taxon>
        <taxon>Lactobacillales</taxon>
        <taxon>Lactobacillaceae</taxon>
        <taxon>Apilactobacillus</taxon>
    </lineage>
</organism>
<protein>
    <submittedName>
        <fullName evidence="8">Aldo/keto reductase</fullName>
    </submittedName>
</protein>
<dbReference type="RefSeq" id="WP_053796179.1">
    <property type="nucleotide sequence ID" value="NZ_JXCZ01000006.1"/>
</dbReference>
<dbReference type="PATRIC" id="fig|148814.9.peg.167"/>
<feature type="binding site" evidence="5">
    <location>
        <position position="111"/>
    </location>
    <ligand>
        <name>substrate</name>
    </ligand>
</feature>
<keyword evidence="3" id="KW-0560">Oxidoreductase</keyword>
<evidence type="ECO:0000256" key="1">
    <source>
        <dbReference type="ARBA" id="ARBA00007905"/>
    </source>
</evidence>
<comment type="similarity">
    <text evidence="1">Belongs to the aldo/keto reductase family.</text>
</comment>
<dbReference type="Proteomes" id="UP000037749">
    <property type="component" value="Unassembled WGS sequence"/>
</dbReference>
<keyword evidence="2" id="KW-0521">NADP</keyword>
<evidence type="ECO:0000313" key="9">
    <source>
        <dbReference type="Proteomes" id="UP000037749"/>
    </source>
</evidence>
<feature type="site" description="Lowers pKa of active site Tyr" evidence="6">
    <location>
        <position position="78"/>
    </location>
</feature>
<dbReference type="PIRSF" id="PIRSF000097">
    <property type="entry name" value="AKR"/>
    <property type="match status" value="1"/>
</dbReference>
<dbReference type="SUPFAM" id="SSF51430">
    <property type="entry name" value="NAD(P)-linked oxidoreductase"/>
    <property type="match status" value="1"/>
</dbReference>
<dbReference type="AlphaFoldDB" id="A0A0M9DFX2"/>
<dbReference type="PRINTS" id="PR00069">
    <property type="entry name" value="ALDKETRDTASE"/>
</dbReference>
<dbReference type="CDD" id="cd19133">
    <property type="entry name" value="AKR_AKR5F1"/>
    <property type="match status" value="1"/>
</dbReference>
<dbReference type="GO" id="GO:0016616">
    <property type="term" value="F:oxidoreductase activity, acting on the CH-OH group of donors, NAD or NADP as acceptor"/>
    <property type="evidence" value="ECO:0007669"/>
    <property type="project" value="UniProtKB-ARBA"/>
</dbReference>
<dbReference type="InterPro" id="IPR020471">
    <property type="entry name" value="AKR"/>
</dbReference>
<dbReference type="PROSITE" id="PS00798">
    <property type="entry name" value="ALDOKETO_REDUCTASE_1"/>
    <property type="match status" value="1"/>
</dbReference>
<dbReference type="InterPro" id="IPR023210">
    <property type="entry name" value="NADP_OxRdtase_dom"/>
</dbReference>
<evidence type="ECO:0000256" key="4">
    <source>
        <dbReference type="PIRSR" id="PIRSR000097-1"/>
    </source>
</evidence>
<dbReference type="EMBL" id="JXCZ01000006">
    <property type="protein sequence ID" value="KOY79767.1"/>
    <property type="molecule type" value="Genomic_DNA"/>
</dbReference>
<dbReference type="PANTHER" id="PTHR43827">
    <property type="entry name" value="2,5-DIKETO-D-GLUCONIC ACID REDUCTASE"/>
    <property type="match status" value="1"/>
</dbReference>